<protein>
    <submittedName>
        <fullName evidence="2">Uncharacterized protein</fullName>
    </submittedName>
</protein>
<dbReference type="PANTHER" id="PTHR24132">
    <property type="entry name" value="ANKYRIN REPEAT AND SOCS BOX PROTEIN 6"/>
    <property type="match status" value="1"/>
</dbReference>
<dbReference type="FunFam" id="1.10.533.10:FF:000080">
    <property type="entry name" value="Uncharacterized protein"/>
    <property type="match status" value="1"/>
</dbReference>
<evidence type="ECO:0000313" key="3">
    <source>
        <dbReference type="Proteomes" id="UP000007110"/>
    </source>
</evidence>
<feature type="region of interest" description="Disordered" evidence="1">
    <location>
        <begin position="391"/>
        <end position="418"/>
    </location>
</feature>
<sequence>MVHEQEKRMQVTMTLGDNEKIAKHAMEMYKERELELEEKLKSKELYIGTIMENLQKTEETARRAVERQQTEKEDERAKAAKEKCSLAAEMTKKLEYKQQHEDTLTKIVEEKEQNETTLKKQVEELKKGREEDGSRAEKKERSLAAEMKKRLESKQQRIDTLTKIVEEKERNEMIVRQQVEELKNERQEDRARFEQLERETWKLRTNIQLESEIRSAEQKKKTETPQWMQSLIPWMNSGKPVQSGITSSEDNSIRECYPPGRSTSSDADVELPNDEFADILKQIADDLSDEAKIDSLGSQLGVLRGDIARALKTNMRYEQITSRGTHLMLKQWRRGVSREDERVELRRALVAAKLLDLADHYFPQGTGTGPGHSKKMEDSQKLFVMDSTSAAQCSSGGQTNVSSNEPFEEGTNTSDKGGVEDIGINYSDWLSNIASTETSSEKLVMLLCMKVVIDVPQKAFGG</sequence>
<name>A0A7M7NER5_STRPU</name>
<evidence type="ECO:0000313" key="2">
    <source>
        <dbReference type="EnsemblMetazoa" id="XP_030834487"/>
    </source>
</evidence>
<dbReference type="RefSeq" id="XP_030834487.1">
    <property type="nucleotide sequence ID" value="XM_030978627.1"/>
</dbReference>
<evidence type="ECO:0000256" key="1">
    <source>
        <dbReference type="SAM" id="MobiDB-lite"/>
    </source>
</evidence>
<feature type="region of interest" description="Disordered" evidence="1">
    <location>
        <begin position="108"/>
        <end position="143"/>
    </location>
</feature>
<feature type="compositionally biased region" description="Polar residues" evidence="1">
    <location>
        <begin position="391"/>
        <end position="415"/>
    </location>
</feature>
<reference evidence="3" key="1">
    <citation type="submission" date="2015-02" db="EMBL/GenBank/DDBJ databases">
        <title>Genome sequencing for Strongylocentrotus purpuratus.</title>
        <authorList>
            <person name="Murali S."/>
            <person name="Liu Y."/>
            <person name="Vee V."/>
            <person name="English A."/>
            <person name="Wang M."/>
            <person name="Skinner E."/>
            <person name="Han Y."/>
            <person name="Muzny D.M."/>
            <person name="Worley K.C."/>
            <person name="Gibbs R.A."/>
        </authorList>
    </citation>
    <scope>NUCLEOTIDE SEQUENCE</scope>
</reference>
<dbReference type="Proteomes" id="UP000007110">
    <property type="component" value="Unassembled WGS sequence"/>
</dbReference>
<dbReference type="InterPro" id="IPR011029">
    <property type="entry name" value="DEATH-like_dom_sf"/>
</dbReference>
<accession>A0A7M7NER5</accession>
<dbReference type="EnsemblMetazoa" id="XM_030978627">
    <property type="protein sequence ID" value="XP_030834487"/>
    <property type="gene ID" value="LOC115921290"/>
</dbReference>
<dbReference type="Gene3D" id="1.10.533.10">
    <property type="entry name" value="Death Domain, Fas"/>
    <property type="match status" value="1"/>
</dbReference>
<reference evidence="2" key="2">
    <citation type="submission" date="2021-01" db="UniProtKB">
        <authorList>
            <consortium name="EnsemblMetazoa"/>
        </authorList>
    </citation>
    <scope>IDENTIFICATION</scope>
</reference>
<feature type="region of interest" description="Disordered" evidence="1">
    <location>
        <begin position="58"/>
        <end position="82"/>
    </location>
</feature>
<dbReference type="PANTHER" id="PTHR24132:SF24">
    <property type="entry name" value="ANKYRIN REPEAT AND SOCS BOX PROTEIN 6"/>
    <property type="match status" value="1"/>
</dbReference>
<proteinExistence type="predicted"/>
<dbReference type="GeneID" id="115921290"/>
<dbReference type="KEGG" id="spu:115921290"/>
<keyword evidence="3" id="KW-1185">Reference proteome</keyword>
<organism evidence="2 3">
    <name type="scientific">Strongylocentrotus purpuratus</name>
    <name type="common">Purple sea urchin</name>
    <dbReference type="NCBI Taxonomy" id="7668"/>
    <lineage>
        <taxon>Eukaryota</taxon>
        <taxon>Metazoa</taxon>
        <taxon>Echinodermata</taxon>
        <taxon>Eleutherozoa</taxon>
        <taxon>Echinozoa</taxon>
        <taxon>Echinoidea</taxon>
        <taxon>Euechinoidea</taxon>
        <taxon>Echinacea</taxon>
        <taxon>Camarodonta</taxon>
        <taxon>Echinidea</taxon>
        <taxon>Strongylocentrotidae</taxon>
        <taxon>Strongylocentrotus</taxon>
    </lineage>
</organism>
<dbReference type="AlphaFoldDB" id="A0A7M7NER5"/>
<dbReference type="InParanoid" id="A0A7M7NER5"/>